<keyword evidence="9" id="KW-1185">Reference proteome</keyword>
<proteinExistence type="inferred from homology"/>
<dbReference type="EC" id="3.4.16.-" evidence="7"/>
<dbReference type="Gene3D" id="3.40.50.1820">
    <property type="entry name" value="alpha/beta hydrolase"/>
    <property type="match status" value="1"/>
</dbReference>
<dbReference type="SUPFAM" id="SSF53474">
    <property type="entry name" value="alpha/beta-Hydrolases"/>
    <property type="match status" value="1"/>
</dbReference>
<feature type="signal peptide" evidence="7">
    <location>
        <begin position="1"/>
        <end position="18"/>
    </location>
</feature>
<protein>
    <recommendedName>
        <fullName evidence="7">Carboxypeptidase</fullName>
        <ecNumber evidence="7">3.4.16.-</ecNumber>
    </recommendedName>
</protein>
<evidence type="ECO:0000256" key="3">
    <source>
        <dbReference type="ARBA" id="ARBA00022670"/>
    </source>
</evidence>
<evidence type="ECO:0000256" key="7">
    <source>
        <dbReference type="RuleBase" id="RU361156"/>
    </source>
</evidence>
<dbReference type="PANTHER" id="PTHR11802:SF472">
    <property type="entry name" value="SERINE CARBOXYPEPTIDASE CPVL-RELATED"/>
    <property type="match status" value="1"/>
</dbReference>
<keyword evidence="2 7" id="KW-0121">Carboxypeptidase</keyword>
<evidence type="ECO:0000256" key="4">
    <source>
        <dbReference type="ARBA" id="ARBA00022729"/>
    </source>
</evidence>
<keyword evidence="4 7" id="KW-0732">Signal</keyword>
<keyword evidence="3 7" id="KW-0645">Protease</keyword>
<dbReference type="GO" id="GO:0004185">
    <property type="term" value="F:serine-type carboxypeptidase activity"/>
    <property type="evidence" value="ECO:0007669"/>
    <property type="project" value="UniProtKB-UniRule"/>
</dbReference>
<dbReference type="PRINTS" id="PR00724">
    <property type="entry name" value="CRBOXYPTASEC"/>
</dbReference>
<evidence type="ECO:0000313" key="9">
    <source>
        <dbReference type="Proteomes" id="UP001367676"/>
    </source>
</evidence>
<dbReference type="Proteomes" id="UP001367676">
    <property type="component" value="Unassembled WGS sequence"/>
</dbReference>
<sequence length="471" mass="53656">MFLKYLLFVLINSLISRSYLVSPFDVKLQAPAPAPITPNSEDVGKPLLLTPLIKSKDIEKARNLSAVEPLLDGSHIASNSGYFTVNETCNSNLFFWFFRKNGSDWQNASVLLWLQGGPGASSLFGLFNENGPYMYTEKGLQSRNMSWSNDYNVLYIDQPVGTGFSFTDSPHGYIHSQEEVADHLYEAVTQFFQLYPELSLNAFYITGESYAGKYIPAISYKIHRMKMANLSNINLKGLFMISALTNGLVNGLANFCFQVGIIDFRFKNELEKNEKFSELLIRSKSWSLASKWVDMSLGRIRNISNVNLYDYRKHSSSQWEGWEFVKFLQFSNIRRKIHVGNTTFDDISNKVFNDFVEDMAKSVERWIEELVEHYSIAFVGGQYDVRVAHPLVVNVLTRLEWSGALGFTRAPISNQFIVDGQEVGYYTSHKTLIDILIRDAGHMVPKDQPRATLVALDRFINNRFSDNLTTT</sequence>
<dbReference type="PROSITE" id="PS00560">
    <property type="entry name" value="CARBOXYPEPT_SER_HIS"/>
    <property type="match status" value="1"/>
</dbReference>
<dbReference type="InterPro" id="IPR029058">
    <property type="entry name" value="AB_hydrolase_fold"/>
</dbReference>
<name>A0AAN9XYR2_9HEMI</name>
<comment type="similarity">
    <text evidence="1 7">Belongs to the peptidase S10 family.</text>
</comment>
<dbReference type="InterPro" id="IPR033124">
    <property type="entry name" value="Ser_caboxypep_his_AS"/>
</dbReference>
<organism evidence="8 9">
    <name type="scientific">Parthenolecanium corni</name>
    <dbReference type="NCBI Taxonomy" id="536013"/>
    <lineage>
        <taxon>Eukaryota</taxon>
        <taxon>Metazoa</taxon>
        <taxon>Ecdysozoa</taxon>
        <taxon>Arthropoda</taxon>
        <taxon>Hexapoda</taxon>
        <taxon>Insecta</taxon>
        <taxon>Pterygota</taxon>
        <taxon>Neoptera</taxon>
        <taxon>Paraneoptera</taxon>
        <taxon>Hemiptera</taxon>
        <taxon>Sternorrhyncha</taxon>
        <taxon>Coccoidea</taxon>
        <taxon>Coccidae</taxon>
        <taxon>Parthenolecanium</taxon>
    </lineage>
</organism>
<evidence type="ECO:0000256" key="6">
    <source>
        <dbReference type="ARBA" id="ARBA00023180"/>
    </source>
</evidence>
<dbReference type="AlphaFoldDB" id="A0AAN9XYR2"/>
<keyword evidence="6" id="KW-0325">Glycoprotein</keyword>
<dbReference type="PROSITE" id="PS00131">
    <property type="entry name" value="CARBOXYPEPT_SER_SER"/>
    <property type="match status" value="1"/>
</dbReference>
<evidence type="ECO:0000256" key="2">
    <source>
        <dbReference type="ARBA" id="ARBA00022645"/>
    </source>
</evidence>
<feature type="chain" id="PRO_5042668628" description="Carboxypeptidase" evidence="7">
    <location>
        <begin position="19"/>
        <end position="471"/>
    </location>
</feature>
<comment type="caution">
    <text evidence="8">The sequence shown here is derived from an EMBL/GenBank/DDBJ whole genome shotgun (WGS) entry which is preliminary data.</text>
</comment>
<dbReference type="InterPro" id="IPR001563">
    <property type="entry name" value="Peptidase_S10"/>
</dbReference>
<dbReference type="GO" id="GO:0006508">
    <property type="term" value="P:proteolysis"/>
    <property type="evidence" value="ECO:0007669"/>
    <property type="project" value="UniProtKB-KW"/>
</dbReference>
<dbReference type="InterPro" id="IPR018202">
    <property type="entry name" value="Ser_caboxypep_ser_AS"/>
</dbReference>
<reference evidence="8 9" key="1">
    <citation type="submission" date="2024-03" db="EMBL/GenBank/DDBJ databases">
        <title>Adaptation during the transition from Ophiocordyceps entomopathogen to insect associate is accompanied by gene loss and intensified selection.</title>
        <authorList>
            <person name="Ward C.M."/>
            <person name="Onetto C.A."/>
            <person name="Borneman A.R."/>
        </authorList>
    </citation>
    <scope>NUCLEOTIDE SEQUENCE [LARGE SCALE GENOMIC DNA]</scope>
    <source>
        <strain evidence="8">AWRI1</strain>
        <tissue evidence="8">Single Adult Female</tissue>
    </source>
</reference>
<evidence type="ECO:0000256" key="1">
    <source>
        <dbReference type="ARBA" id="ARBA00009431"/>
    </source>
</evidence>
<dbReference type="Pfam" id="PF00450">
    <property type="entry name" value="Peptidase_S10"/>
    <property type="match status" value="1"/>
</dbReference>
<dbReference type="PANTHER" id="PTHR11802">
    <property type="entry name" value="SERINE PROTEASE FAMILY S10 SERINE CARBOXYPEPTIDASE"/>
    <property type="match status" value="1"/>
</dbReference>
<accession>A0AAN9XYR2</accession>
<gene>
    <name evidence="8" type="ORF">V9T40_011615</name>
</gene>
<dbReference type="EMBL" id="JBBCAQ010000037">
    <property type="protein sequence ID" value="KAK7574424.1"/>
    <property type="molecule type" value="Genomic_DNA"/>
</dbReference>
<evidence type="ECO:0000313" key="8">
    <source>
        <dbReference type="EMBL" id="KAK7574424.1"/>
    </source>
</evidence>
<evidence type="ECO:0000256" key="5">
    <source>
        <dbReference type="ARBA" id="ARBA00022801"/>
    </source>
</evidence>
<keyword evidence="5 7" id="KW-0378">Hydrolase</keyword>